<accession>A0A9Q1Q7Z8</accession>
<dbReference type="EMBL" id="JAKOGI010000616">
    <property type="protein sequence ID" value="KAJ8432313.1"/>
    <property type="molecule type" value="Genomic_DNA"/>
</dbReference>
<proteinExistence type="predicted"/>
<protein>
    <submittedName>
        <fullName evidence="2">Uncharacterized protein</fullName>
    </submittedName>
</protein>
<evidence type="ECO:0000256" key="1">
    <source>
        <dbReference type="SAM" id="MobiDB-lite"/>
    </source>
</evidence>
<dbReference type="AlphaFoldDB" id="A0A9Q1Q7Z8"/>
<evidence type="ECO:0000313" key="3">
    <source>
        <dbReference type="Proteomes" id="UP001153076"/>
    </source>
</evidence>
<feature type="region of interest" description="Disordered" evidence="1">
    <location>
        <begin position="60"/>
        <end position="99"/>
    </location>
</feature>
<evidence type="ECO:0000313" key="2">
    <source>
        <dbReference type="EMBL" id="KAJ8432313.1"/>
    </source>
</evidence>
<keyword evidence="3" id="KW-1185">Reference proteome</keyword>
<dbReference type="Proteomes" id="UP001153076">
    <property type="component" value="Unassembled WGS sequence"/>
</dbReference>
<reference evidence="2" key="1">
    <citation type="submission" date="2022-04" db="EMBL/GenBank/DDBJ databases">
        <title>Carnegiea gigantea Genome sequencing and assembly v2.</title>
        <authorList>
            <person name="Copetti D."/>
            <person name="Sanderson M.J."/>
            <person name="Burquez A."/>
            <person name="Wojciechowski M.F."/>
        </authorList>
    </citation>
    <scope>NUCLEOTIDE SEQUENCE</scope>
    <source>
        <strain evidence="2">SGP5-SGP5p</strain>
        <tissue evidence="2">Aerial part</tissue>
    </source>
</reference>
<gene>
    <name evidence="2" type="ORF">Cgig2_027433</name>
</gene>
<organism evidence="2 3">
    <name type="scientific">Carnegiea gigantea</name>
    <dbReference type="NCBI Taxonomy" id="171969"/>
    <lineage>
        <taxon>Eukaryota</taxon>
        <taxon>Viridiplantae</taxon>
        <taxon>Streptophyta</taxon>
        <taxon>Embryophyta</taxon>
        <taxon>Tracheophyta</taxon>
        <taxon>Spermatophyta</taxon>
        <taxon>Magnoliopsida</taxon>
        <taxon>eudicotyledons</taxon>
        <taxon>Gunneridae</taxon>
        <taxon>Pentapetalae</taxon>
        <taxon>Caryophyllales</taxon>
        <taxon>Cactineae</taxon>
        <taxon>Cactaceae</taxon>
        <taxon>Cactoideae</taxon>
        <taxon>Echinocereeae</taxon>
        <taxon>Carnegiea</taxon>
    </lineage>
</organism>
<name>A0A9Q1Q7Z8_9CARY</name>
<sequence>MDSNAKFQCTKPSSSSASVFGYCFGTPYDDENIDKTMTIYISSVHESNLSTKPLSLNNYENGDNDNIHLGNPTSNYAKPASPHSMGKDSLPASRTNSPLPPSIPLPTHVIVEIVMEKFRGASVLSSVNFSNPSSSNEPITTTDQWIWVSPKKRFRSMSTSSVGKPSLLKPPTIPKVTIVDSVMTPKNLGSPPTCAPPT</sequence>
<comment type="caution">
    <text evidence="2">The sequence shown here is derived from an EMBL/GenBank/DDBJ whole genome shotgun (WGS) entry which is preliminary data.</text>
</comment>